<organism evidence="3 4">
    <name type="scientific">Antarcticimicrobium sediminis</name>
    <dbReference type="NCBI Taxonomy" id="2546227"/>
    <lineage>
        <taxon>Bacteria</taxon>
        <taxon>Pseudomonadati</taxon>
        <taxon>Pseudomonadota</taxon>
        <taxon>Alphaproteobacteria</taxon>
        <taxon>Rhodobacterales</taxon>
        <taxon>Paracoccaceae</taxon>
        <taxon>Antarcticimicrobium</taxon>
    </lineage>
</organism>
<dbReference type="RefSeq" id="WP_132830035.1">
    <property type="nucleotide sequence ID" value="NZ_SMFP01000008.1"/>
</dbReference>
<dbReference type="PRINTS" id="PR01270">
    <property type="entry name" value="HDASUPER"/>
</dbReference>
<keyword evidence="4" id="KW-1185">Reference proteome</keyword>
<dbReference type="GO" id="GO:0004407">
    <property type="term" value="F:histone deacetylase activity"/>
    <property type="evidence" value="ECO:0007669"/>
    <property type="project" value="TreeGrafter"/>
</dbReference>
<protein>
    <submittedName>
        <fullName evidence="3">Histone deacetylase family protein</fullName>
    </submittedName>
</protein>
<accession>A0A4R5EQM7</accession>
<feature type="domain" description="Histone deacetylase" evidence="2">
    <location>
        <begin position="20"/>
        <end position="306"/>
    </location>
</feature>
<dbReference type="Pfam" id="PF00850">
    <property type="entry name" value="Hist_deacetyl"/>
    <property type="match status" value="1"/>
</dbReference>
<dbReference type="SUPFAM" id="SSF52768">
    <property type="entry name" value="Arginase/deacetylase"/>
    <property type="match status" value="1"/>
</dbReference>
<dbReference type="PANTHER" id="PTHR10625:SF10">
    <property type="entry name" value="HISTONE DEACETYLASE HDAC1"/>
    <property type="match status" value="1"/>
</dbReference>
<dbReference type="InterPro" id="IPR023801">
    <property type="entry name" value="His_deacetylse_dom"/>
</dbReference>
<dbReference type="EMBL" id="SMFP01000008">
    <property type="protein sequence ID" value="TDE37099.1"/>
    <property type="molecule type" value="Genomic_DNA"/>
</dbReference>
<dbReference type="InterPro" id="IPR023696">
    <property type="entry name" value="Ureohydrolase_dom_sf"/>
</dbReference>
<gene>
    <name evidence="3" type="ORF">E1B25_13470</name>
</gene>
<dbReference type="InterPro" id="IPR000286">
    <property type="entry name" value="HDACs"/>
</dbReference>
<dbReference type="CDD" id="cd11599">
    <property type="entry name" value="HDAC_classII_2"/>
    <property type="match status" value="1"/>
</dbReference>
<proteinExistence type="inferred from homology"/>
<reference evidence="3 4" key="1">
    <citation type="submission" date="2019-03" db="EMBL/GenBank/DDBJ databases">
        <authorList>
            <person name="Zhang S."/>
        </authorList>
    </citation>
    <scope>NUCLEOTIDE SEQUENCE [LARGE SCALE GENOMIC DNA]</scope>
    <source>
        <strain evidence="3 4">S4J41</strain>
    </source>
</reference>
<dbReference type="AlphaFoldDB" id="A0A4R5EQM7"/>
<dbReference type="Gene3D" id="3.40.800.20">
    <property type="entry name" value="Histone deacetylase domain"/>
    <property type="match status" value="1"/>
</dbReference>
<dbReference type="OrthoDB" id="9808367at2"/>
<dbReference type="Proteomes" id="UP000294662">
    <property type="component" value="Unassembled WGS sequence"/>
</dbReference>
<name>A0A4R5EQM7_9RHOB</name>
<dbReference type="PANTHER" id="PTHR10625">
    <property type="entry name" value="HISTONE DEACETYLASE HDAC1-RELATED"/>
    <property type="match status" value="1"/>
</dbReference>
<evidence type="ECO:0000259" key="2">
    <source>
        <dbReference type="Pfam" id="PF00850"/>
    </source>
</evidence>
<evidence type="ECO:0000313" key="3">
    <source>
        <dbReference type="EMBL" id="TDE37099.1"/>
    </source>
</evidence>
<dbReference type="GO" id="GO:0040029">
    <property type="term" value="P:epigenetic regulation of gene expression"/>
    <property type="evidence" value="ECO:0007669"/>
    <property type="project" value="TreeGrafter"/>
</dbReference>
<evidence type="ECO:0000256" key="1">
    <source>
        <dbReference type="ARBA" id="ARBA00005947"/>
    </source>
</evidence>
<comment type="similarity">
    <text evidence="1">Belongs to the histone deacetylase family.</text>
</comment>
<sequence length="312" mass="33669">MTTALITHADCLRHETPEGHAEQVARLEHVLAALEPLDLLRVRAPLAADDDILRLHPKSYLDELREKLPEEGAEPRLLQLDEDTWMSPGSLNAAYRGVGAALRAVDMVLAGEVGNAFCATRPPGHHAEAEKPMGFCLFGTAALAAQYALDHHRLARVAIVDFDVHHGNGSQELLSGEPRALVITSQQVPLWPGTGAADETGGHNNVLNLPLPPGSGSAEMRAVWGGAATERLRAFRPDLIVISAGFDAHANDPLAQLEWEDEDYSWLSAHLCALADELCGGRIVSTLEGGYDLNTLARLARRHVEELIKAAT</sequence>
<evidence type="ECO:0000313" key="4">
    <source>
        <dbReference type="Proteomes" id="UP000294662"/>
    </source>
</evidence>
<dbReference type="InterPro" id="IPR037138">
    <property type="entry name" value="His_deacetylse_dom_sf"/>
</dbReference>
<comment type="caution">
    <text evidence="3">The sequence shown here is derived from an EMBL/GenBank/DDBJ whole genome shotgun (WGS) entry which is preliminary data.</text>
</comment>